<dbReference type="SUPFAM" id="SSF48726">
    <property type="entry name" value="Immunoglobulin"/>
    <property type="match status" value="1"/>
</dbReference>
<dbReference type="InterPro" id="IPR027417">
    <property type="entry name" value="P-loop_NTPase"/>
</dbReference>
<dbReference type="AlphaFoldDB" id="A0AAE0SRE2"/>
<dbReference type="InterPro" id="IPR013783">
    <property type="entry name" value="Ig-like_fold"/>
</dbReference>
<dbReference type="Proteomes" id="UP001195483">
    <property type="component" value="Unassembled WGS sequence"/>
</dbReference>
<keyword evidence="1" id="KW-0812">Transmembrane</keyword>
<gene>
    <name evidence="4" type="ORF">CHS0354_039797</name>
</gene>
<dbReference type="InterPro" id="IPR007111">
    <property type="entry name" value="NACHT_NTPase"/>
</dbReference>
<dbReference type="Gene3D" id="3.40.50.300">
    <property type="entry name" value="P-loop containing nucleotide triphosphate hydrolases"/>
    <property type="match status" value="1"/>
</dbReference>
<feature type="chain" id="PRO_5041920354" description="NACHT domain-containing protein" evidence="2">
    <location>
        <begin position="20"/>
        <end position="748"/>
    </location>
</feature>
<comment type="caution">
    <text evidence="4">The sequence shown here is derived from an EMBL/GenBank/DDBJ whole genome shotgun (WGS) entry which is preliminary data.</text>
</comment>
<dbReference type="InterPro" id="IPR036179">
    <property type="entry name" value="Ig-like_dom_sf"/>
</dbReference>
<reference evidence="4" key="1">
    <citation type="journal article" date="2021" name="Genome Biol. Evol.">
        <title>A High-Quality Reference Genome for a Parasitic Bivalve with Doubly Uniparental Inheritance (Bivalvia: Unionida).</title>
        <authorList>
            <person name="Smith C.H."/>
        </authorList>
    </citation>
    <scope>NUCLEOTIDE SEQUENCE</scope>
    <source>
        <strain evidence="4">CHS0354</strain>
    </source>
</reference>
<dbReference type="Pfam" id="PF05729">
    <property type="entry name" value="NACHT"/>
    <property type="match status" value="1"/>
</dbReference>
<evidence type="ECO:0000313" key="4">
    <source>
        <dbReference type="EMBL" id="KAK3596619.1"/>
    </source>
</evidence>
<feature type="domain" description="NACHT" evidence="3">
    <location>
        <begin position="354"/>
        <end position="482"/>
    </location>
</feature>
<dbReference type="PROSITE" id="PS50837">
    <property type="entry name" value="NACHT"/>
    <property type="match status" value="1"/>
</dbReference>
<feature type="signal peptide" evidence="2">
    <location>
        <begin position="1"/>
        <end position="19"/>
    </location>
</feature>
<evidence type="ECO:0000256" key="1">
    <source>
        <dbReference type="SAM" id="Phobius"/>
    </source>
</evidence>
<dbReference type="PANTHER" id="PTHR46312:SF2">
    <property type="entry name" value="NUCLEOTIDE-BINDING OLIGOMERIZATION DOMAIN-CONTAINING PROTEIN 2-LIKE"/>
    <property type="match status" value="1"/>
</dbReference>
<evidence type="ECO:0000259" key="3">
    <source>
        <dbReference type="PROSITE" id="PS50837"/>
    </source>
</evidence>
<dbReference type="EMBL" id="JAEAOA010002321">
    <property type="protein sequence ID" value="KAK3596619.1"/>
    <property type="molecule type" value="Genomic_DNA"/>
</dbReference>
<sequence length="748" mass="85899">MSRVSVCVVIILQFGAVLALSWTSNSSHLNACEHNDVELRWDYKTEPGEYVKAKTWFTGMNKTAKRLAYWKDTDGVTVESDYINRIKMLGNDSFVLKDVKARDEGPYTMIASMPHSSEPDPRKTFNLTIYIAPLKEEGCCKPEIDVRDDTLVAFLPSYQGCGKPPPSLTWVEHRNKKVENGSIYLGKTDREGKYKVCVTSPAIDKCFPGDKKTLCRTHDEIRNVTAHYIRQEGTATRAETIVIPTSVAGAVVVLIVISIVLYMLWKRKEEPLMKAKRKTGKRSKDVADLLNEIANLKFLTTQQIDFYETMLPTSNDDSDVQYEMEIVDEDAPQSDKFNASLYEDIFCKNEITLNRVLLQGYAGCGKRTWCSSFIHTWCQALSEGKKKIKHQNINFMSKFKLLFNVSLRDVTNEKHINELLKRQHIPDFNSLQGDIYTHLETNSDVIFLIQGLDEYTGNADVVKVLLSDKKLEKALIIFTSRPLTQNSFKNKFQIDWPFNRTVTIKGLDKKDLRKRAGEILKEDGHPTKSLDIFFLLAEKKGLGDFMQEPVFFPTLMSMWQNSGILPLCKAEFMLNVLENQIKKKRNSFLRQYRDKTVYYYDFNENSLLIGKVFICHYGLILISLGKIAMELQRDKTNIFGSVQFEEKYRNFCVNVDLICASQVSANDQNEEKFSFRHRSMQLFLVALYITSRPMLEQEENISAIWSNAGGENIVDTRNPENIDNYKDSKGNREYCEVSEYISYLSLTA</sequence>
<feature type="transmembrane region" description="Helical" evidence="1">
    <location>
        <begin position="241"/>
        <end position="265"/>
    </location>
</feature>
<accession>A0AAE0SRE2</accession>
<evidence type="ECO:0000256" key="2">
    <source>
        <dbReference type="SAM" id="SignalP"/>
    </source>
</evidence>
<keyword evidence="1" id="KW-0472">Membrane</keyword>
<keyword evidence="5" id="KW-1185">Reference proteome</keyword>
<organism evidence="4 5">
    <name type="scientific">Potamilus streckersoni</name>
    <dbReference type="NCBI Taxonomy" id="2493646"/>
    <lineage>
        <taxon>Eukaryota</taxon>
        <taxon>Metazoa</taxon>
        <taxon>Spiralia</taxon>
        <taxon>Lophotrochozoa</taxon>
        <taxon>Mollusca</taxon>
        <taxon>Bivalvia</taxon>
        <taxon>Autobranchia</taxon>
        <taxon>Heteroconchia</taxon>
        <taxon>Palaeoheterodonta</taxon>
        <taxon>Unionida</taxon>
        <taxon>Unionoidea</taxon>
        <taxon>Unionidae</taxon>
        <taxon>Ambleminae</taxon>
        <taxon>Lampsilini</taxon>
        <taxon>Potamilus</taxon>
    </lineage>
</organism>
<proteinExistence type="predicted"/>
<evidence type="ECO:0000313" key="5">
    <source>
        <dbReference type="Proteomes" id="UP001195483"/>
    </source>
</evidence>
<keyword evidence="1" id="KW-1133">Transmembrane helix</keyword>
<dbReference type="Gene3D" id="2.60.40.10">
    <property type="entry name" value="Immunoglobulins"/>
    <property type="match status" value="1"/>
</dbReference>
<reference evidence="4" key="2">
    <citation type="journal article" date="2021" name="Genome Biol. Evol.">
        <title>Developing a high-quality reference genome for a parasitic bivalve with doubly uniparental inheritance (Bivalvia: Unionida).</title>
        <authorList>
            <person name="Smith C.H."/>
        </authorList>
    </citation>
    <scope>NUCLEOTIDE SEQUENCE</scope>
    <source>
        <strain evidence="4">CHS0354</strain>
        <tissue evidence="4">Mantle</tissue>
    </source>
</reference>
<protein>
    <recommendedName>
        <fullName evidence="3">NACHT domain-containing protein</fullName>
    </recommendedName>
</protein>
<name>A0AAE0SRE2_9BIVA</name>
<dbReference type="PANTHER" id="PTHR46312">
    <property type="entry name" value="NACHT DOMAIN-CONTAINING PROTEIN"/>
    <property type="match status" value="1"/>
</dbReference>
<reference evidence="4" key="3">
    <citation type="submission" date="2023-05" db="EMBL/GenBank/DDBJ databases">
        <authorList>
            <person name="Smith C.H."/>
        </authorList>
    </citation>
    <scope>NUCLEOTIDE SEQUENCE</scope>
    <source>
        <strain evidence="4">CHS0354</strain>
        <tissue evidence="4">Mantle</tissue>
    </source>
</reference>
<keyword evidence="2" id="KW-0732">Signal</keyword>